<dbReference type="RefSeq" id="WP_058843878.1">
    <property type="nucleotide sequence ID" value="NZ_JAZBNI010000005.1"/>
</dbReference>
<comment type="caution">
    <text evidence="4">The sequence shown here is derived from an EMBL/GenBank/DDBJ whole genome shotgun (WGS) entry which is preliminary data.</text>
</comment>
<evidence type="ECO:0000256" key="1">
    <source>
        <dbReference type="ARBA" id="ARBA00008814"/>
    </source>
</evidence>
<protein>
    <submittedName>
        <fullName evidence="4">Iron ABC transporter substrate-binding protein</fullName>
    </submittedName>
</protein>
<dbReference type="InterPro" id="IPR002491">
    <property type="entry name" value="ABC_transptr_periplasmic_BD"/>
</dbReference>
<dbReference type="PROSITE" id="PS51257">
    <property type="entry name" value="PROKAR_LIPOPROTEIN"/>
    <property type="match status" value="1"/>
</dbReference>
<dbReference type="EMBL" id="PDFK01000006">
    <property type="protein sequence ID" value="PKU50486.1"/>
    <property type="molecule type" value="Genomic_DNA"/>
</dbReference>
<keyword evidence="2" id="KW-0732">Signal</keyword>
<dbReference type="PANTHER" id="PTHR30535:SF34">
    <property type="entry name" value="MOLYBDATE-BINDING PROTEIN MOLA"/>
    <property type="match status" value="1"/>
</dbReference>
<gene>
    <name evidence="4" type="ORF">CRI88_17000</name>
</gene>
<proteinExistence type="inferred from homology"/>
<accession>A0A2I0UWU9</accession>
<evidence type="ECO:0000259" key="3">
    <source>
        <dbReference type="PROSITE" id="PS50983"/>
    </source>
</evidence>
<feature type="chain" id="PRO_5014113964" evidence="2">
    <location>
        <begin position="24"/>
        <end position="339"/>
    </location>
</feature>
<dbReference type="AlphaFoldDB" id="A0A2I0UWU9"/>
<feature type="signal peptide" evidence="2">
    <location>
        <begin position="1"/>
        <end position="23"/>
    </location>
</feature>
<sequence>MLKKTLSLLGFTLILLILGCAQSQETISEKKDNTTINGNYPLTLDTYTYEGQKISQTIPNAPEKVMVIGSAVAELIVKFGQQEKVVGFAYSDLTNSDYKDDIDKLPLVSEMWPAKEAIMALEPDLIYSIASAFREELIGSIPSWNNRGLPVVSSTNFTIGRSIDIYFEEIQTFGKVFNIEDKTNKYLTEQQTRIDAITSKVKDSKEKPTVLLISGARGKYFYFSPKWAMIDEMIEGAGATYLELSKEDYIELSTEAIIAANPDKIIITEFQEPDQEKTKNNLMNDKKLRTVKAIQNNEVMAVEYTGAINGGIEIADLYEEVAAFINPEIVNGVKKNAQK</sequence>
<evidence type="ECO:0000313" key="5">
    <source>
        <dbReference type="Proteomes" id="UP000234956"/>
    </source>
</evidence>
<dbReference type="SUPFAM" id="SSF53807">
    <property type="entry name" value="Helical backbone' metal receptor"/>
    <property type="match status" value="1"/>
</dbReference>
<feature type="domain" description="Fe/B12 periplasmic-binding" evidence="3">
    <location>
        <begin position="64"/>
        <end position="329"/>
    </location>
</feature>
<comment type="similarity">
    <text evidence="1">Belongs to the bacterial solute-binding protein 8 family.</text>
</comment>
<dbReference type="Gene3D" id="3.40.50.1980">
    <property type="entry name" value="Nitrogenase molybdenum iron protein domain"/>
    <property type="match status" value="2"/>
</dbReference>
<dbReference type="PROSITE" id="PS50983">
    <property type="entry name" value="FE_B12_PBP"/>
    <property type="match status" value="1"/>
</dbReference>
<evidence type="ECO:0000313" key="4">
    <source>
        <dbReference type="EMBL" id="PKU50486.1"/>
    </source>
</evidence>
<dbReference type="Proteomes" id="UP000234956">
    <property type="component" value="Unassembled WGS sequence"/>
</dbReference>
<dbReference type="InterPro" id="IPR050902">
    <property type="entry name" value="ABC_Transporter_SBP"/>
</dbReference>
<evidence type="ECO:0000256" key="2">
    <source>
        <dbReference type="SAM" id="SignalP"/>
    </source>
</evidence>
<reference evidence="4 5" key="1">
    <citation type="submission" date="2017-10" db="EMBL/GenBank/DDBJ databases">
        <title>Draft genome of Lysinibacillus fusiformis strain Juneja, a laboratory-derived pathogen of Drosophila melanogaster.</title>
        <authorList>
            <person name="Smith B.R."/>
            <person name="Unckless R.L."/>
        </authorList>
    </citation>
    <scope>NUCLEOTIDE SEQUENCE [LARGE SCALE GENOMIC DNA]</scope>
    <source>
        <strain evidence="4 5">Juneja</strain>
    </source>
</reference>
<name>A0A2I0UWU9_9BACI</name>
<organism evidence="4 5">
    <name type="scientific">Lysinibacillus fusiformis</name>
    <dbReference type="NCBI Taxonomy" id="28031"/>
    <lineage>
        <taxon>Bacteria</taxon>
        <taxon>Bacillati</taxon>
        <taxon>Bacillota</taxon>
        <taxon>Bacilli</taxon>
        <taxon>Bacillales</taxon>
        <taxon>Bacillaceae</taxon>
        <taxon>Lysinibacillus</taxon>
    </lineage>
</organism>
<dbReference type="Pfam" id="PF01497">
    <property type="entry name" value="Peripla_BP_2"/>
    <property type="match status" value="1"/>
</dbReference>
<dbReference type="GO" id="GO:0071281">
    <property type="term" value="P:cellular response to iron ion"/>
    <property type="evidence" value="ECO:0007669"/>
    <property type="project" value="TreeGrafter"/>
</dbReference>
<dbReference type="PANTHER" id="PTHR30535">
    <property type="entry name" value="VITAMIN B12-BINDING PROTEIN"/>
    <property type="match status" value="1"/>
</dbReference>